<reference evidence="4 5" key="1">
    <citation type="submission" date="2018-06" db="EMBL/GenBank/DDBJ databases">
        <authorList>
            <consortium name="Pathogen Informatics"/>
            <person name="Doyle S."/>
        </authorList>
    </citation>
    <scope>NUCLEOTIDE SEQUENCE [LARGE SCALE GENOMIC DNA]</scope>
    <source>
        <strain evidence="4 5">NCTC13316</strain>
    </source>
</reference>
<gene>
    <name evidence="4" type="primary">mutT_2</name>
    <name evidence="4" type="ORF">NCTC13316_01761</name>
</gene>
<dbReference type="Pfam" id="PF12535">
    <property type="entry name" value="Nudix_N"/>
    <property type="match status" value="1"/>
</dbReference>
<dbReference type="PANTHER" id="PTHR43046:SF16">
    <property type="entry name" value="ADP-RIBOSE PYROPHOSPHATASE YJHB-RELATED"/>
    <property type="match status" value="1"/>
</dbReference>
<proteinExistence type="predicted"/>
<dbReference type="OrthoDB" id="9804442at2"/>
<dbReference type="EMBL" id="UGOD01000001">
    <property type="protein sequence ID" value="STX51665.1"/>
    <property type="molecule type" value="Genomic_DNA"/>
</dbReference>
<accession>A0A378JKB4</accession>
<dbReference type="SUPFAM" id="SSF55811">
    <property type="entry name" value="Nudix"/>
    <property type="match status" value="1"/>
</dbReference>
<keyword evidence="2" id="KW-0378">Hydrolase</keyword>
<name>A0A378JKB4_9GAMM</name>
<keyword evidence="5" id="KW-1185">Reference proteome</keyword>
<dbReference type="Gene3D" id="3.90.79.10">
    <property type="entry name" value="Nucleoside Triphosphate Pyrophosphohydrolase"/>
    <property type="match status" value="1"/>
</dbReference>
<dbReference type="GO" id="GO:0016787">
    <property type="term" value="F:hydrolase activity"/>
    <property type="evidence" value="ECO:0007669"/>
    <property type="project" value="UniProtKB-KW"/>
</dbReference>
<comment type="cofactor">
    <cofactor evidence="1">
        <name>Mg(2+)</name>
        <dbReference type="ChEBI" id="CHEBI:18420"/>
    </cofactor>
</comment>
<sequence>MKETFLNTKNLLAIANEIQAIAQTGLSYCNDIYDRERYKQLMGVAAKLFTIKDEEASALKVKFLAESGYASPKIDVRAVIFKENKLLFVREKQDGKWSLPGGWADVNLSPSECIVKEVQEETGLLCRATRLLALWDTARHEHPPHWPYTYKCIFECEVLGGQFASDHEIIDISFFSIDKLPPLSKNRITKQQIATIIKLLEVKKGYTIFD</sequence>
<dbReference type="AlphaFoldDB" id="A0A378JKB4"/>
<evidence type="ECO:0000313" key="4">
    <source>
        <dbReference type="EMBL" id="STX51665.1"/>
    </source>
</evidence>
<dbReference type="InterPro" id="IPR000086">
    <property type="entry name" value="NUDIX_hydrolase_dom"/>
</dbReference>
<evidence type="ECO:0000259" key="3">
    <source>
        <dbReference type="PROSITE" id="PS51462"/>
    </source>
</evidence>
<dbReference type="Proteomes" id="UP000254794">
    <property type="component" value="Unassembled WGS sequence"/>
</dbReference>
<evidence type="ECO:0000256" key="2">
    <source>
        <dbReference type="ARBA" id="ARBA00022801"/>
    </source>
</evidence>
<dbReference type="Gene3D" id="6.10.250.1120">
    <property type="match status" value="1"/>
</dbReference>
<dbReference type="InterPro" id="IPR059176">
    <property type="entry name" value="UDP-X_N"/>
</dbReference>
<feature type="domain" description="Nudix hydrolase" evidence="3">
    <location>
        <begin position="71"/>
        <end position="199"/>
    </location>
</feature>
<dbReference type="InterPro" id="IPR015797">
    <property type="entry name" value="NUDIX_hydrolase-like_dom_sf"/>
</dbReference>
<protein>
    <submittedName>
        <fullName evidence="4">Mutator MutT protein</fullName>
    </submittedName>
</protein>
<dbReference type="PANTHER" id="PTHR43046">
    <property type="entry name" value="GDP-MANNOSE MANNOSYL HYDROLASE"/>
    <property type="match status" value="1"/>
</dbReference>
<dbReference type="Pfam" id="PF00293">
    <property type="entry name" value="NUDIX"/>
    <property type="match status" value="1"/>
</dbReference>
<dbReference type="CDD" id="cd04672">
    <property type="entry name" value="NUDIX_CDP-Chase_like"/>
    <property type="match status" value="1"/>
</dbReference>
<evidence type="ECO:0000256" key="1">
    <source>
        <dbReference type="ARBA" id="ARBA00001946"/>
    </source>
</evidence>
<organism evidence="4 5">
    <name type="scientific">Legionella busanensis</name>
    <dbReference type="NCBI Taxonomy" id="190655"/>
    <lineage>
        <taxon>Bacteria</taxon>
        <taxon>Pseudomonadati</taxon>
        <taxon>Pseudomonadota</taxon>
        <taxon>Gammaproteobacteria</taxon>
        <taxon>Legionellales</taxon>
        <taxon>Legionellaceae</taxon>
        <taxon>Legionella</taxon>
    </lineage>
</organism>
<evidence type="ECO:0000313" key="5">
    <source>
        <dbReference type="Proteomes" id="UP000254794"/>
    </source>
</evidence>
<dbReference type="PROSITE" id="PS51462">
    <property type="entry name" value="NUDIX"/>
    <property type="match status" value="1"/>
</dbReference>